<dbReference type="EMBL" id="JARJCW010000127">
    <property type="protein sequence ID" value="KAJ7191883.1"/>
    <property type="molecule type" value="Genomic_DNA"/>
</dbReference>
<comment type="caution">
    <text evidence="2">The sequence shown here is derived from an EMBL/GenBank/DDBJ whole genome shotgun (WGS) entry which is preliminary data.</text>
</comment>
<protein>
    <submittedName>
        <fullName evidence="2">Uncharacterized protein</fullName>
    </submittedName>
</protein>
<evidence type="ECO:0000313" key="2">
    <source>
        <dbReference type="EMBL" id="KAJ7191883.1"/>
    </source>
</evidence>
<dbReference type="Proteomes" id="UP001219525">
    <property type="component" value="Unassembled WGS sequence"/>
</dbReference>
<evidence type="ECO:0000313" key="3">
    <source>
        <dbReference type="Proteomes" id="UP001219525"/>
    </source>
</evidence>
<organism evidence="2 3">
    <name type="scientific">Mycena pura</name>
    <dbReference type="NCBI Taxonomy" id="153505"/>
    <lineage>
        <taxon>Eukaryota</taxon>
        <taxon>Fungi</taxon>
        <taxon>Dikarya</taxon>
        <taxon>Basidiomycota</taxon>
        <taxon>Agaricomycotina</taxon>
        <taxon>Agaricomycetes</taxon>
        <taxon>Agaricomycetidae</taxon>
        <taxon>Agaricales</taxon>
        <taxon>Marasmiineae</taxon>
        <taxon>Mycenaceae</taxon>
        <taxon>Mycena</taxon>
    </lineage>
</organism>
<accession>A0AAD6UPE9</accession>
<keyword evidence="3" id="KW-1185">Reference proteome</keyword>
<reference evidence="2" key="1">
    <citation type="submission" date="2023-03" db="EMBL/GenBank/DDBJ databases">
        <title>Massive genome expansion in bonnet fungi (Mycena s.s.) driven by repeated elements and novel gene families across ecological guilds.</title>
        <authorList>
            <consortium name="Lawrence Berkeley National Laboratory"/>
            <person name="Harder C.B."/>
            <person name="Miyauchi S."/>
            <person name="Viragh M."/>
            <person name="Kuo A."/>
            <person name="Thoen E."/>
            <person name="Andreopoulos B."/>
            <person name="Lu D."/>
            <person name="Skrede I."/>
            <person name="Drula E."/>
            <person name="Henrissat B."/>
            <person name="Morin E."/>
            <person name="Kohler A."/>
            <person name="Barry K."/>
            <person name="LaButti K."/>
            <person name="Morin E."/>
            <person name="Salamov A."/>
            <person name="Lipzen A."/>
            <person name="Mereny Z."/>
            <person name="Hegedus B."/>
            <person name="Baldrian P."/>
            <person name="Stursova M."/>
            <person name="Weitz H."/>
            <person name="Taylor A."/>
            <person name="Grigoriev I.V."/>
            <person name="Nagy L.G."/>
            <person name="Martin F."/>
            <person name="Kauserud H."/>
        </authorList>
    </citation>
    <scope>NUCLEOTIDE SEQUENCE</scope>
    <source>
        <strain evidence="2">9144</strain>
    </source>
</reference>
<feature type="region of interest" description="Disordered" evidence="1">
    <location>
        <begin position="90"/>
        <end position="176"/>
    </location>
</feature>
<evidence type="ECO:0000256" key="1">
    <source>
        <dbReference type="SAM" id="MobiDB-lite"/>
    </source>
</evidence>
<proteinExistence type="predicted"/>
<feature type="compositionally biased region" description="Low complexity" evidence="1">
    <location>
        <begin position="102"/>
        <end position="122"/>
    </location>
</feature>
<feature type="region of interest" description="Disordered" evidence="1">
    <location>
        <begin position="52"/>
        <end position="74"/>
    </location>
</feature>
<feature type="compositionally biased region" description="Low complexity" evidence="1">
    <location>
        <begin position="138"/>
        <end position="153"/>
    </location>
</feature>
<name>A0AAD6UPE9_9AGAR</name>
<gene>
    <name evidence="2" type="ORF">GGX14DRAFT_480902</name>
</gene>
<dbReference type="AlphaFoldDB" id="A0AAD6UPE9"/>
<sequence length="209" mass="22226">MFRVMRARHAGDSARIQCLSGSQNAKKSLPETRLFPFEPLRVRVEPPIHLMPTQVQQPPPPPDVHHDAHSKHAHANALHRDALSQALGSILSPKRPTMTARSSSVDSSRSSSGTASPAHGHPAFPPPPAHPHPHAHSHSPLADSPVVVAPTDAADADTDAEHDVSPAPPPNTPIAPMALTPTPAARARIIDYIKSKNGAWDALIHGSFS</sequence>